<feature type="transmembrane region" description="Helical" evidence="1">
    <location>
        <begin position="67"/>
        <end position="86"/>
    </location>
</feature>
<dbReference type="STRING" id="1797768.A3C59_03650"/>
<proteinExistence type="predicted"/>
<keyword evidence="1" id="KW-0472">Membrane</keyword>
<feature type="transmembrane region" description="Helical" evidence="1">
    <location>
        <begin position="155"/>
        <end position="180"/>
    </location>
</feature>
<reference evidence="2 3" key="1">
    <citation type="journal article" date="2016" name="Nat. Commun.">
        <title>Thousands of microbial genomes shed light on interconnected biogeochemical processes in an aquifer system.</title>
        <authorList>
            <person name="Anantharaman K."/>
            <person name="Brown C.T."/>
            <person name="Hug L.A."/>
            <person name="Sharon I."/>
            <person name="Castelle C.J."/>
            <person name="Probst A.J."/>
            <person name="Thomas B.C."/>
            <person name="Singh A."/>
            <person name="Wilkins M.J."/>
            <person name="Karaoz U."/>
            <person name="Brodie E.L."/>
            <person name="Williams K.H."/>
            <person name="Hubbard S.S."/>
            <person name="Banfield J.F."/>
        </authorList>
    </citation>
    <scope>NUCLEOTIDE SEQUENCE [LARGE SCALE GENOMIC DNA]</scope>
</reference>
<dbReference type="AlphaFoldDB" id="A0A1F5JX06"/>
<evidence type="ECO:0000313" key="3">
    <source>
        <dbReference type="Proteomes" id="UP000176902"/>
    </source>
</evidence>
<accession>A0A1F5JX06</accession>
<feature type="transmembrane region" description="Helical" evidence="1">
    <location>
        <begin position="12"/>
        <end position="30"/>
    </location>
</feature>
<name>A0A1F5JX06_9BACT</name>
<keyword evidence="1" id="KW-1133">Transmembrane helix</keyword>
<feature type="transmembrane region" description="Helical" evidence="1">
    <location>
        <begin position="36"/>
        <end position="55"/>
    </location>
</feature>
<evidence type="ECO:0000313" key="2">
    <source>
        <dbReference type="EMBL" id="OGE33185.1"/>
    </source>
</evidence>
<dbReference type="Proteomes" id="UP000176902">
    <property type="component" value="Unassembled WGS sequence"/>
</dbReference>
<evidence type="ECO:0000256" key="1">
    <source>
        <dbReference type="SAM" id="Phobius"/>
    </source>
</evidence>
<sequence>MRTNIKGASPFWADLFTNFSIILLLDFVKYAKVLLMPYLIIVVVVLIVSPFILKLAQSQKKEDKRTFRNLLLFILAMQIGLGVLNWENFTAGRSGFELAFIYPSSLLGLFFITSISQIILLMVGKSFSTLVVILNFINSVLIFTGMIRLSNILGFQAVSFASIGSVFLVLLGNIIGLNFINKDKNLLKKYFK</sequence>
<organism evidence="2 3">
    <name type="scientific">Candidatus Daviesbacteria bacterium RIFCSPHIGHO2_02_FULL_36_13</name>
    <dbReference type="NCBI Taxonomy" id="1797768"/>
    <lineage>
        <taxon>Bacteria</taxon>
        <taxon>Candidatus Daviesiibacteriota</taxon>
    </lineage>
</organism>
<keyword evidence="1" id="KW-0812">Transmembrane</keyword>
<gene>
    <name evidence="2" type="ORF">A3C59_03650</name>
</gene>
<feature type="transmembrane region" description="Helical" evidence="1">
    <location>
        <begin position="98"/>
        <end position="123"/>
    </location>
</feature>
<comment type="caution">
    <text evidence="2">The sequence shown here is derived from an EMBL/GenBank/DDBJ whole genome shotgun (WGS) entry which is preliminary data.</text>
</comment>
<feature type="transmembrane region" description="Helical" evidence="1">
    <location>
        <begin position="130"/>
        <end position="149"/>
    </location>
</feature>
<dbReference type="EMBL" id="MFCV01000013">
    <property type="protein sequence ID" value="OGE33185.1"/>
    <property type="molecule type" value="Genomic_DNA"/>
</dbReference>
<protein>
    <submittedName>
        <fullName evidence="2">Uncharacterized protein</fullName>
    </submittedName>
</protein>